<dbReference type="Pfam" id="PF00005">
    <property type="entry name" value="ABC_tran"/>
    <property type="match status" value="1"/>
</dbReference>
<dbReference type="InterPro" id="IPR029439">
    <property type="entry name" value="Wzt_C"/>
</dbReference>
<dbReference type="CDD" id="cd10147">
    <property type="entry name" value="Wzt_C-like"/>
    <property type="match status" value="1"/>
</dbReference>
<evidence type="ECO:0000256" key="2">
    <source>
        <dbReference type="ARBA" id="ARBA00022448"/>
    </source>
</evidence>
<comment type="similarity">
    <text evidence="1">Belongs to the ABC transporter superfamily.</text>
</comment>
<sequence>MYYNMKEIVISVRNLTKTYSLYSNTSDRLKEVLFPWRIRHTLFYALNDVSFDLYDGEHLGIIGVNGSGKSTLLQTLSGVLAPTSGSIVCNGTTAALLELGAGLNPELTGRENIAFMMEINGTQKESVDRVVREVIFFADIGQFIDQPVKWYSSGMFVRLAFAMNITVDPDILIIDEALSVGDVFFQQKCIRRMREYREKGTIIFVSHDIATVGNLCTRTLWLEGGRVREYGFSKEVCAHYLASLHEGVGRQYEAIPAAKGREANESAFARSGSSKIAGDNRLKMLRLNPEGRFDNHDRFGTMEGKILDAVLEDQYGRPYSVLNGGENCQLKIYFSLPRLEERFLVGFIVKDRLGQFVLGTNTYDEYGYFNVTEAGVYGVVFNFDMPNLLSGEYTVTLSLARGDCLNFEQLCWVHDALEFSVRRHNDRGVMFYTKMRDVALLS</sequence>
<dbReference type="SUPFAM" id="SSF52540">
    <property type="entry name" value="P-loop containing nucleoside triphosphate hydrolases"/>
    <property type="match status" value="1"/>
</dbReference>
<keyword evidence="4 6" id="KW-0067">ATP-binding</keyword>
<dbReference type="CDD" id="cd03220">
    <property type="entry name" value="ABC_KpsT_Wzt"/>
    <property type="match status" value="1"/>
</dbReference>
<reference evidence="6" key="2">
    <citation type="journal article" date="2011" name="Microb. Ecol.">
        <title>Taxonomic and Functional Metagenomic Profiling of the Microbial Community in the Anoxic Sediment of a Sub-saline Shallow Lake (Laguna de Carrizo, Central Spain).</title>
        <authorList>
            <person name="Ferrer M."/>
            <person name="Guazzaroni M.E."/>
            <person name="Richter M."/>
            <person name="Garcia-Salamanca A."/>
            <person name="Yarza P."/>
            <person name="Suarez-Suarez A."/>
            <person name="Solano J."/>
            <person name="Alcaide M."/>
            <person name="van Dillewijn P."/>
            <person name="Molina-Henares M.A."/>
            <person name="Lopez-Cortes N."/>
            <person name="Al-Ramahi Y."/>
            <person name="Guerrero C."/>
            <person name="Acosta A."/>
            <person name="de Eugenio L.I."/>
            <person name="Martinez V."/>
            <person name="Marques S."/>
            <person name="Rojo F."/>
            <person name="Santero E."/>
            <person name="Genilloud O."/>
            <person name="Perez-Perez J."/>
            <person name="Rossello-Mora R."/>
            <person name="Ramos J.L."/>
        </authorList>
    </citation>
    <scope>NUCLEOTIDE SEQUENCE</scope>
</reference>
<evidence type="ECO:0000256" key="1">
    <source>
        <dbReference type="ARBA" id="ARBA00005417"/>
    </source>
</evidence>
<dbReference type="GO" id="GO:0005524">
    <property type="term" value="F:ATP binding"/>
    <property type="evidence" value="ECO:0007669"/>
    <property type="project" value="UniProtKB-KW"/>
</dbReference>
<dbReference type="GO" id="GO:0016887">
    <property type="term" value="F:ATP hydrolysis activity"/>
    <property type="evidence" value="ECO:0007669"/>
    <property type="project" value="InterPro"/>
</dbReference>
<dbReference type="InterPro" id="IPR017871">
    <property type="entry name" value="ABC_transporter-like_CS"/>
</dbReference>
<comment type="caution">
    <text evidence="6">The sequence shown here is derived from an EMBL/GenBank/DDBJ whole genome shotgun (WGS) entry which is preliminary data.</text>
</comment>
<dbReference type="PANTHER" id="PTHR46743:SF2">
    <property type="entry name" value="TEICHOIC ACIDS EXPORT ATP-BINDING PROTEIN TAGH"/>
    <property type="match status" value="1"/>
</dbReference>
<evidence type="ECO:0000256" key="3">
    <source>
        <dbReference type="ARBA" id="ARBA00022741"/>
    </source>
</evidence>
<keyword evidence="2" id="KW-0813">Transport</keyword>
<evidence type="ECO:0000259" key="5">
    <source>
        <dbReference type="PROSITE" id="PS50893"/>
    </source>
</evidence>
<dbReference type="SMART" id="SM00382">
    <property type="entry name" value="AAA"/>
    <property type="match status" value="1"/>
</dbReference>
<gene>
    <name evidence="6" type="ORF">LDC_2062</name>
</gene>
<evidence type="ECO:0000313" key="6">
    <source>
        <dbReference type="EMBL" id="EFK95919.1"/>
    </source>
</evidence>
<dbReference type="Gene3D" id="2.70.50.60">
    <property type="entry name" value="abc- transporter (atp binding component) like domain"/>
    <property type="match status" value="1"/>
</dbReference>
<dbReference type="InterPro" id="IPR050683">
    <property type="entry name" value="Bact_Polysacc_Export_ATP-bd"/>
</dbReference>
<keyword evidence="3" id="KW-0547">Nucleotide-binding</keyword>
<dbReference type="InterPro" id="IPR027417">
    <property type="entry name" value="P-loop_NTPase"/>
</dbReference>
<dbReference type="GO" id="GO:0016020">
    <property type="term" value="C:membrane"/>
    <property type="evidence" value="ECO:0007669"/>
    <property type="project" value="InterPro"/>
</dbReference>
<proteinExistence type="inferred from homology"/>
<dbReference type="PROSITE" id="PS00211">
    <property type="entry name" value="ABC_TRANSPORTER_1"/>
    <property type="match status" value="1"/>
</dbReference>
<dbReference type="InterPro" id="IPR015860">
    <property type="entry name" value="ABC_transpr_TagH-like"/>
</dbReference>
<feature type="domain" description="ABC transporter" evidence="5">
    <location>
        <begin position="27"/>
        <end position="249"/>
    </location>
</feature>
<dbReference type="InterPro" id="IPR003439">
    <property type="entry name" value="ABC_transporter-like_ATP-bd"/>
</dbReference>
<dbReference type="GO" id="GO:0140359">
    <property type="term" value="F:ABC-type transporter activity"/>
    <property type="evidence" value="ECO:0007669"/>
    <property type="project" value="InterPro"/>
</dbReference>
<dbReference type="Pfam" id="PF14524">
    <property type="entry name" value="Wzt_C"/>
    <property type="match status" value="1"/>
</dbReference>
<dbReference type="PANTHER" id="PTHR46743">
    <property type="entry name" value="TEICHOIC ACIDS EXPORT ATP-BINDING PROTEIN TAGH"/>
    <property type="match status" value="1"/>
</dbReference>
<organism evidence="6">
    <name type="scientific">sediment metagenome</name>
    <dbReference type="NCBI Taxonomy" id="749907"/>
    <lineage>
        <taxon>unclassified sequences</taxon>
        <taxon>metagenomes</taxon>
        <taxon>ecological metagenomes</taxon>
    </lineage>
</organism>
<dbReference type="EMBL" id="ADZX01000616">
    <property type="protein sequence ID" value="EFK95919.1"/>
    <property type="molecule type" value="Genomic_DNA"/>
</dbReference>
<accession>D9PKJ5</accession>
<evidence type="ECO:0000256" key="4">
    <source>
        <dbReference type="ARBA" id="ARBA00022840"/>
    </source>
</evidence>
<dbReference type="Gene3D" id="3.40.50.300">
    <property type="entry name" value="P-loop containing nucleotide triphosphate hydrolases"/>
    <property type="match status" value="1"/>
</dbReference>
<protein>
    <submittedName>
        <fullName evidence="6">ABC transporter, teichoic acids export ATP-binding protein</fullName>
    </submittedName>
</protein>
<dbReference type="AlphaFoldDB" id="D9PKJ5"/>
<name>D9PKJ5_9ZZZZ</name>
<reference evidence="6" key="1">
    <citation type="submission" date="2010-07" db="EMBL/GenBank/DDBJ databases">
        <authorList>
            <consortium name="CONSOLIDER consortium CSD2007-00005"/>
            <person name="Guazzaroni M.-E."/>
            <person name="Richter M."/>
            <person name="Garcia-Salamanca A."/>
            <person name="Yarza P."/>
            <person name="Ferrer M."/>
        </authorList>
    </citation>
    <scope>NUCLEOTIDE SEQUENCE</scope>
</reference>
<dbReference type="PROSITE" id="PS50893">
    <property type="entry name" value="ABC_TRANSPORTER_2"/>
    <property type="match status" value="1"/>
</dbReference>
<dbReference type="InterPro" id="IPR003593">
    <property type="entry name" value="AAA+_ATPase"/>
</dbReference>